<comment type="caution">
    <text evidence="3">The sequence shown here is derived from an EMBL/GenBank/DDBJ whole genome shotgun (WGS) entry which is preliminary data.</text>
</comment>
<dbReference type="EMBL" id="JARBHB010000010">
    <property type="protein sequence ID" value="KAJ8873805.1"/>
    <property type="molecule type" value="Genomic_DNA"/>
</dbReference>
<dbReference type="PANTHER" id="PTHR11839">
    <property type="entry name" value="UDP/ADP-SUGAR PYROPHOSPHATASE"/>
    <property type="match status" value="1"/>
</dbReference>
<gene>
    <name evidence="3" type="ORF">PR048_024640</name>
</gene>
<reference evidence="3 4" key="1">
    <citation type="submission" date="2023-02" db="EMBL/GenBank/DDBJ databases">
        <title>LHISI_Scaffold_Assembly.</title>
        <authorList>
            <person name="Stuart O.P."/>
            <person name="Cleave R."/>
            <person name="Magrath M.J.L."/>
            <person name="Mikheyev A.S."/>
        </authorList>
    </citation>
    <scope>NUCLEOTIDE SEQUENCE [LARGE SCALE GENOMIC DNA]</scope>
    <source>
        <strain evidence="3">Daus_M_001</strain>
        <tissue evidence="3">Leg muscle</tissue>
    </source>
</reference>
<evidence type="ECO:0000256" key="2">
    <source>
        <dbReference type="SAM" id="MobiDB-lite"/>
    </source>
</evidence>
<protein>
    <recommendedName>
        <fullName evidence="5">Nudix hydrolase domain-containing protein</fullName>
    </recommendedName>
</protein>
<evidence type="ECO:0000313" key="3">
    <source>
        <dbReference type="EMBL" id="KAJ8873805.1"/>
    </source>
</evidence>
<feature type="compositionally biased region" description="Basic and acidic residues" evidence="2">
    <location>
        <begin position="650"/>
        <end position="663"/>
    </location>
</feature>
<dbReference type="InterPro" id="IPR015797">
    <property type="entry name" value="NUDIX_hydrolase-like_dom_sf"/>
</dbReference>
<evidence type="ECO:0000256" key="1">
    <source>
        <dbReference type="ARBA" id="ARBA00022801"/>
    </source>
</evidence>
<evidence type="ECO:0000313" key="4">
    <source>
        <dbReference type="Proteomes" id="UP001159363"/>
    </source>
</evidence>
<organism evidence="3 4">
    <name type="scientific">Dryococelus australis</name>
    <dbReference type="NCBI Taxonomy" id="614101"/>
    <lineage>
        <taxon>Eukaryota</taxon>
        <taxon>Metazoa</taxon>
        <taxon>Ecdysozoa</taxon>
        <taxon>Arthropoda</taxon>
        <taxon>Hexapoda</taxon>
        <taxon>Insecta</taxon>
        <taxon>Pterygota</taxon>
        <taxon>Neoptera</taxon>
        <taxon>Polyneoptera</taxon>
        <taxon>Phasmatodea</taxon>
        <taxon>Verophasmatodea</taxon>
        <taxon>Anareolatae</taxon>
        <taxon>Phasmatidae</taxon>
        <taxon>Eurycanthinae</taxon>
        <taxon>Dryococelus</taxon>
    </lineage>
</organism>
<dbReference type="Gene3D" id="3.90.79.10">
    <property type="entry name" value="Nucleoside Triphosphate Pyrophosphohydrolase"/>
    <property type="match status" value="1"/>
</dbReference>
<dbReference type="PANTHER" id="PTHR11839:SF15">
    <property type="entry name" value="URIDINE DIPHOSPHATE GLUCOSE PYROPHOSPHATASE NUDT14"/>
    <property type="match status" value="1"/>
</dbReference>
<feature type="region of interest" description="Disordered" evidence="2">
    <location>
        <begin position="641"/>
        <end position="678"/>
    </location>
</feature>
<proteinExistence type="predicted"/>
<sequence>MYSRKGGTQSRKWQQEQWARQRYLLAVARSETYKLPPAGDTLVYRNSSTTQARPEKRYLEYVYNTFSLQEGFPGLTTAEGYAKKQHSFFPPKLCPQPPANATATCNINPSIGIISPHLRYQLIGTNGVDKEKHLLKVHNSVAILLFNISRNVFILVKQFRPAVYYANLPEHEGIAEIETSKYPTEHGFTLELCAGIVDKEVPLEEIARVEVLEECGFAVPVSKFEHIISLSSAIMKGCAETGDPQENLPTNSIIWHNFHLRKSGKIIKMDNVQYTVIESLSPFYYMRGYLVQLSKLSLQNIAQADGSWMKMSLEGYWMHRLVSGRRPSQKMSVSLVLLQVELAVNNAYADIQVSVALSGATVAEQLASLPPTKVIQVQSPAGSLRFLHVGIVLDDAIGRRVFSGISRFPHPFIPALLHTHLYIKSNPNLFTHSHTHPALESSFQHHFGINVWCGVLHDQLIGPFIFPGRFHWCGVSAIFQELLLLLEDIRLLRMEMDEGYCLPKDYTNVRETTCAYHACRYRNQIQPCAATSFGLPEWNKIRHYCHGSADVLALSNGFTLLDEATAPVAVKAVDWWLTTCWPLNKGLAIPRGGFSVDSLNQGLEKAALLDFLWAPPFRVYGVREGIDYNLAKEKLATQFPNVFGQGPQPHRRELYPKGSDKKLQLSSGKTRCSPEETVDDHYQGLVRKELSASSGAGGVATSTEDAAGVVDINSRLHPALKRVVDSANCQWLPLVLSRVVEETKTPAGFARPYILVHL</sequence>
<keyword evidence="1" id="KW-0378">Hydrolase</keyword>
<keyword evidence="4" id="KW-1185">Reference proteome</keyword>
<dbReference type="Proteomes" id="UP001159363">
    <property type="component" value="Chromosome 9"/>
</dbReference>
<accession>A0ABQ9GP49</accession>
<name>A0ABQ9GP49_9NEOP</name>
<evidence type="ECO:0008006" key="5">
    <source>
        <dbReference type="Google" id="ProtNLM"/>
    </source>
</evidence>
<dbReference type="SUPFAM" id="SSF55811">
    <property type="entry name" value="Nudix"/>
    <property type="match status" value="1"/>
</dbReference>